<evidence type="ECO:0000313" key="2">
    <source>
        <dbReference type="Proteomes" id="UP000318946"/>
    </source>
</evidence>
<dbReference type="AlphaFoldDB" id="A0A3D3YK48"/>
<accession>A0A3D3YK48</accession>
<dbReference type="Proteomes" id="UP000318946">
    <property type="component" value="Chromosome"/>
</dbReference>
<name>A0A3D3YK48_9BACT</name>
<proteinExistence type="predicted"/>
<sequence>MQNETPDFPTRLAACARQLRRHGFEAVCVADLAEAGRRLRDEIARCAPRSISYGDSMTLRATGIVEELRNGSRYEFIDGFDPALPRPEQLEVRRKGLLADFFMTGVNAVTLGGSLYWVDMVGNRTAPVIFGPRRVVLLAGRNKIVDTQADAERRVQQIAGPKNVARHTGFRTPCAVTGLCADCNSPQRICNSRVWLERCYPAGRILVLLIDEEAGL</sequence>
<dbReference type="GeneID" id="78341017"/>
<dbReference type="InterPro" id="IPR003741">
    <property type="entry name" value="LUD_dom"/>
</dbReference>
<reference evidence="2" key="1">
    <citation type="submission" date="2019-06" db="EMBL/GenBank/DDBJ databases">
        <title>Alistipes onderdonkii subsp. vulgaris subsp. nov., Alistipes dispar sp. nov. and Alistipes communis sp. nov., isolated from human faeces, and creation of Alistipes onderdonkii subsp. onderdonkii subsp. nov.</title>
        <authorList>
            <person name="Sakamoto M."/>
            <person name="Ikeyama N."/>
            <person name="Ogata Y."/>
            <person name="Suda W."/>
            <person name="Iino T."/>
            <person name="Hattori M."/>
            <person name="Ohkuma M."/>
        </authorList>
    </citation>
    <scope>NUCLEOTIDE SEQUENCE [LARGE SCALE GENOMIC DNA]</scope>
    <source>
        <strain evidence="2">5CBH24</strain>
    </source>
</reference>
<gene>
    <name evidence="1" type="ORF">A5CBH24_02940</name>
</gene>
<keyword evidence="2" id="KW-1185">Reference proteome</keyword>
<dbReference type="RefSeq" id="WP_141411968.1">
    <property type="nucleotide sequence ID" value="NZ_AP019735.1"/>
</dbReference>
<dbReference type="KEGG" id="acou:A5CBH24_02940"/>
<dbReference type="EMBL" id="AP019735">
    <property type="protein sequence ID" value="BBL02981.1"/>
    <property type="molecule type" value="Genomic_DNA"/>
</dbReference>
<dbReference type="Pfam" id="PF02589">
    <property type="entry name" value="LUD_dom"/>
    <property type="match status" value="1"/>
</dbReference>
<protein>
    <submittedName>
        <fullName evidence="1">Uncharacterized protein</fullName>
    </submittedName>
</protein>
<dbReference type="PANTHER" id="PTHR36179">
    <property type="entry name" value="LUD_DOM DOMAIN-CONTAINING PROTEIN"/>
    <property type="match status" value="1"/>
</dbReference>
<evidence type="ECO:0000313" key="1">
    <source>
        <dbReference type="EMBL" id="BBL02981.1"/>
    </source>
</evidence>
<organism evidence="1 2">
    <name type="scientific">Alistipes communis</name>
    <dbReference type="NCBI Taxonomy" id="2585118"/>
    <lineage>
        <taxon>Bacteria</taxon>
        <taxon>Pseudomonadati</taxon>
        <taxon>Bacteroidota</taxon>
        <taxon>Bacteroidia</taxon>
        <taxon>Bacteroidales</taxon>
        <taxon>Rikenellaceae</taxon>
        <taxon>Alistipes</taxon>
    </lineage>
</organism>
<accession>A0A4Y1XPZ2</accession>
<dbReference type="STRING" id="1118061.GCA_000311925_02121"/>
<dbReference type="OrthoDB" id="9809147at2"/>
<accession>A0A4Y1WPD5</accession>
<dbReference type="PANTHER" id="PTHR36179:SF2">
    <property type="entry name" value="LUD DOMAIN-CONTAINING PROTEIN"/>
    <property type="match status" value="1"/>
</dbReference>